<evidence type="ECO:0000313" key="4">
    <source>
        <dbReference type="Proteomes" id="UP001180737"/>
    </source>
</evidence>
<protein>
    <submittedName>
        <fullName evidence="3">Uncharacterized protein</fullName>
    </submittedName>
</protein>
<evidence type="ECO:0000313" key="3">
    <source>
        <dbReference type="EMBL" id="MDT0568789.1"/>
    </source>
</evidence>
<keyword evidence="2" id="KW-1133">Transmembrane helix</keyword>
<keyword evidence="2" id="KW-0812">Transmembrane</keyword>
<proteinExistence type="predicted"/>
<sequence>MKASRRVRAGGTLGHLLLIAVLALSVFAMHSTGHPDESAHPGGESAHVNEPAHISGSMHVSESVPFSEPVPFSGSAHSMNTAAHATATDAAPTGSQSSHEPAPTMDMQSLCVAILLGAWVLTALLMSAFARRHEEWAELLAQVAALARPRPPPRGPDLTRLSVLRL</sequence>
<feature type="transmembrane region" description="Helical" evidence="2">
    <location>
        <begin position="107"/>
        <end position="130"/>
    </location>
</feature>
<comment type="caution">
    <text evidence="3">The sequence shown here is derived from an EMBL/GenBank/DDBJ whole genome shotgun (WGS) entry which is preliminary data.</text>
</comment>
<feature type="region of interest" description="Disordered" evidence="1">
    <location>
        <begin position="57"/>
        <end position="77"/>
    </location>
</feature>
<gene>
    <name evidence="3" type="ORF">RM704_15145</name>
</gene>
<dbReference type="RefSeq" id="WP_033525211.1">
    <property type="nucleotide sequence ID" value="NZ_JAVRFJ010000011.1"/>
</dbReference>
<reference evidence="3" key="1">
    <citation type="submission" date="2024-05" db="EMBL/GenBank/DDBJ databases">
        <title>30 novel species of actinomycetes from the DSMZ collection.</title>
        <authorList>
            <person name="Nouioui I."/>
        </authorList>
    </citation>
    <scope>NUCLEOTIDE SEQUENCE</scope>
    <source>
        <strain evidence="3">DSM 3412</strain>
    </source>
</reference>
<name>A0ABU2YXN2_9ACTN</name>
<evidence type="ECO:0000256" key="2">
    <source>
        <dbReference type="SAM" id="Phobius"/>
    </source>
</evidence>
<accession>A0ABU2YXN2</accession>
<organism evidence="3 4">
    <name type="scientific">Streptomyces gottesmaniae</name>
    <dbReference type="NCBI Taxonomy" id="3075518"/>
    <lineage>
        <taxon>Bacteria</taxon>
        <taxon>Bacillati</taxon>
        <taxon>Actinomycetota</taxon>
        <taxon>Actinomycetes</taxon>
        <taxon>Kitasatosporales</taxon>
        <taxon>Streptomycetaceae</taxon>
        <taxon>Streptomyces</taxon>
    </lineage>
</organism>
<keyword evidence="2" id="KW-0472">Membrane</keyword>
<evidence type="ECO:0000256" key="1">
    <source>
        <dbReference type="SAM" id="MobiDB-lite"/>
    </source>
</evidence>
<keyword evidence="4" id="KW-1185">Reference proteome</keyword>
<dbReference type="Proteomes" id="UP001180737">
    <property type="component" value="Unassembled WGS sequence"/>
</dbReference>
<dbReference type="EMBL" id="JAVRFJ010000011">
    <property type="protein sequence ID" value="MDT0568789.1"/>
    <property type="molecule type" value="Genomic_DNA"/>
</dbReference>